<reference evidence="11 12" key="1">
    <citation type="journal article" date="2016" name="Genome Biol. Evol.">
        <title>Gene Family Evolution Reflects Adaptation to Soil Environmental Stressors in the Genome of the Collembolan Orchesella cincta.</title>
        <authorList>
            <person name="Faddeeva-Vakhrusheva A."/>
            <person name="Derks M.F."/>
            <person name="Anvar S.Y."/>
            <person name="Agamennone V."/>
            <person name="Suring W."/>
            <person name="Smit S."/>
            <person name="van Straalen N.M."/>
            <person name="Roelofs D."/>
        </authorList>
    </citation>
    <scope>NUCLEOTIDE SEQUENCE [LARGE SCALE GENOMIC DNA]</scope>
    <source>
        <tissue evidence="11">Mixed pool</tissue>
    </source>
</reference>
<evidence type="ECO:0000256" key="6">
    <source>
        <dbReference type="ARBA" id="ARBA00023015"/>
    </source>
</evidence>
<evidence type="ECO:0000259" key="10">
    <source>
        <dbReference type="PROSITE" id="PS50157"/>
    </source>
</evidence>
<dbReference type="GO" id="GO:0002682">
    <property type="term" value="P:regulation of immune system process"/>
    <property type="evidence" value="ECO:0007669"/>
    <property type="project" value="TreeGrafter"/>
</dbReference>
<dbReference type="Gene3D" id="3.30.160.60">
    <property type="entry name" value="Classic Zinc Finger"/>
    <property type="match status" value="10"/>
</dbReference>
<dbReference type="PROSITE" id="PS00028">
    <property type="entry name" value="ZINC_FINGER_C2H2_1"/>
    <property type="match status" value="11"/>
</dbReference>
<feature type="domain" description="C2H2-type" evidence="10">
    <location>
        <begin position="400"/>
        <end position="428"/>
    </location>
</feature>
<dbReference type="GO" id="GO:0005654">
    <property type="term" value="C:nucleoplasm"/>
    <property type="evidence" value="ECO:0007669"/>
    <property type="project" value="TreeGrafter"/>
</dbReference>
<comment type="caution">
    <text evidence="11">The sequence shown here is derived from an EMBL/GenBank/DDBJ whole genome shotgun (WGS) entry which is preliminary data.</text>
</comment>
<feature type="domain" description="C2H2-type" evidence="10">
    <location>
        <begin position="114"/>
        <end position="142"/>
    </location>
</feature>
<dbReference type="PANTHER" id="PTHR24399">
    <property type="entry name" value="ZINC FINGER AND BTB DOMAIN-CONTAINING"/>
    <property type="match status" value="1"/>
</dbReference>
<dbReference type="Proteomes" id="UP000094527">
    <property type="component" value="Unassembled WGS sequence"/>
</dbReference>
<keyword evidence="6" id="KW-0805">Transcription regulation</keyword>
<gene>
    <name evidence="11" type="ORF">Ocin01_19262</name>
</gene>
<evidence type="ECO:0000256" key="2">
    <source>
        <dbReference type="ARBA" id="ARBA00022723"/>
    </source>
</evidence>
<dbReference type="EMBL" id="LJIJ01005360">
    <property type="protein sequence ID" value="ODM87422.1"/>
    <property type="molecule type" value="Genomic_DNA"/>
</dbReference>
<dbReference type="PROSITE" id="PS50157">
    <property type="entry name" value="ZINC_FINGER_C2H2_2"/>
    <property type="match status" value="13"/>
</dbReference>
<feature type="domain" description="C2H2-type" evidence="10">
    <location>
        <begin position="30"/>
        <end position="57"/>
    </location>
</feature>
<keyword evidence="5" id="KW-0862">Zinc</keyword>
<proteinExistence type="predicted"/>
<dbReference type="SUPFAM" id="SSF57667">
    <property type="entry name" value="beta-beta-alpha zinc fingers"/>
    <property type="match status" value="7"/>
</dbReference>
<keyword evidence="2" id="KW-0479">Metal-binding</keyword>
<feature type="domain" description="C2H2-type" evidence="10">
    <location>
        <begin position="285"/>
        <end position="312"/>
    </location>
</feature>
<dbReference type="InterPro" id="IPR013087">
    <property type="entry name" value="Znf_C2H2_type"/>
</dbReference>
<dbReference type="Pfam" id="PF00096">
    <property type="entry name" value="zf-C2H2"/>
    <property type="match status" value="5"/>
</dbReference>
<evidence type="ECO:0000256" key="4">
    <source>
        <dbReference type="ARBA" id="ARBA00022771"/>
    </source>
</evidence>
<dbReference type="InterPro" id="IPR036236">
    <property type="entry name" value="Znf_C2H2_sf"/>
</dbReference>
<sequence length="456" mass="53839">MIAADFLNKADSAYALRLHCNTSKKHCDKVTCGVCSKTFQYKCDLKRHMISHSNLRQHSCLFCKKQFKSLVGLQGHVRIHTREKPYSCKICENPFSSNSELTAHQVVHTGEKSHRCHECSAAFGLKCNLMRHIRDVHRNTRPHELRVYLRDEHARIHFNEEPYKCDKCGRRLPHLIFSKTHMKHHQPNYDSFSCSKCSILYNNQFKLERHYLKVHVGSNENILECLFCGRFTESRSNLEAHLAAMHTNEKPYYCDICHNSYYSKSNFKKHRGINMGCKGRPKSEKTCKVCQKSFKTNQSMKLHQLVHTREKAHKCSECSVAFGRKYDLQHHIRTVHRNIRPFPCPLCDKSFALKANLKTQINIHSNEKPYKCDQCGMRFSQPSNMKKHLKRHDFKNSRNYWCSKCSTDFPQMLTFERHYLKEHVGIEEDVLQCLFCEQRFGQRKDLELHIRFHTRE</sequence>
<dbReference type="GO" id="GO:0000978">
    <property type="term" value="F:RNA polymerase II cis-regulatory region sequence-specific DNA binding"/>
    <property type="evidence" value="ECO:0007669"/>
    <property type="project" value="TreeGrafter"/>
</dbReference>
<dbReference type="Pfam" id="PF13912">
    <property type="entry name" value="zf-C2H2_6"/>
    <property type="match status" value="1"/>
</dbReference>
<feature type="domain" description="C2H2-type" evidence="10">
    <location>
        <begin position="86"/>
        <end position="113"/>
    </location>
</feature>
<accession>A0A1D2M3A9</accession>
<organism evidence="11 12">
    <name type="scientific">Orchesella cincta</name>
    <name type="common">Springtail</name>
    <name type="synonym">Podura cincta</name>
    <dbReference type="NCBI Taxonomy" id="48709"/>
    <lineage>
        <taxon>Eukaryota</taxon>
        <taxon>Metazoa</taxon>
        <taxon>Ecdysozoa</taxon>
        <taxon>Arthropoda</taxon>
        <taxon>Hexapoda</taxon>
        <taxon>Collembola</taxon>
        <taxon>Entomobryomorpha</taxon>
        <taxon>Entomobryoidea</taxon>
        <taxon>Orchesellidae</taxon>
        <taxon>Orchesellinae</taxon>
        <taxon>Orchesella</taxon>
    </lineage>
</organism>
<evidence type="ECO:0000256" key="1">
    <source>
        <dbReference type="ARBA" id="ARBA00004123"/>
    </source>
</evidence>
<feature type="domain" description="C2H2-type" evidence="10">
    <location>
        <begin position="431"/>
        <end position="456"/>
    </location>
</feature>
<keyword evidence="7" id="KW-0804">Transcription</keyword>
<evidence type="ECO:0000313" key="12">
    <source>
        <dbReference type="Proteomes" id="UP000094527"/>
    </source>
</evidence>
<feature type="domain" description="C2H2-type" evidence="10">
    <location>
        <begin position="370"/>
        <end position="397"/>
    </location>
</feature>
<comment type="subcellular location">
    <subcellularLocation>
        <location evidence="1">Nucleus</location>
    </subcellularLocation>
</comment>
<keyword evidence="3" id="KW-0677">Repeat</keyword>
<dbReference type="GO" id="GO:0001227">
    <property type="term" value="F:DNA-binding transcription repressor activity, RNA polymerase II-specific"/>
    <property type="evidence" value="ECO:0007669"/>
    <property type="project" value="TreeGrafter"/>
</dbReference>
<feature type="domain" description="C2H2-type" evidence="10">
    <location>
        <begin position="342"/>
        <end position="369"/>
    </location>
</feature>
<dbReference type="AlphaFoldDB" id="A0A1D2M3A9"/>
<feature type="domain" description="C2H2-type" evidence="10">
    <location>
        <begin position="192"/>
        <end position="220"/>
    </location>
</feature>
<evidence type="ECO:0000256" key="5">
    <source>
        <dbReference type="ARBA" id="ARBA00022833"/>
    </source>
</evidence>
<dbReference type="GO" id="GO:0001817">
    <property type="term" value="P:regulation of cytokine production"/>
    <property type="evidence" value="ECO:0007669"/>
    <property type="project" value="TreeGrafter"/>
</dbReference>
<feature type="domain" description="C2H2-type" evidence="10">
    <location>
        <begin position="252"/>
        <end position="279"/>
    </location>
</feature>
<evidence type="ECO:0000256" key="9">
    <source>
        <dbReference type="PROSITE-ProRule" id="PRU00042"/>
    </source>
</evidence>
<dbReference type="OrthoDB" id="6077919at2759"/>
<dbReference type="PANTHER" id="PTHR24399:SF70">
    <property type="entry name" value="C2H2-TYPE DOMAIN-CONTAINING PROTEIN"/>
    <property type="match status" value="1"/>
</dbReference>
<keyword evidence="4 9" id="KW-0863">Zinc-finger</keyword>
<dbReference type="GO" id="GO:0008270">
    <property type="term" value="F:zinc ion binding"/>
    <property type="evidence" value="ECO:0007669"/>
    <property type="project" value="UniProtKB-KW"/>
</dbReference>
<dbReference type="STRING" id="48709.A0A1D2M3A9"/>
<name>A0A1D2M3A9_ORCCI</name>
<protein>
    <submittedName>
        <fullName evidence="11">Putative zinc finger protein</fullName>
    </submittedName>
</protein>
<dbReference type="FunFam" id="3.30.160.60:FF:001049">
    <property type="entry name" value="zinc finger protein 319"/>
    <property type="match status" value="1"/>
</dbReference>
<keyword evidence="8" id="KW-0539">Nucleus</keyword>
<evidence type="ECO:0000256" key="7">
    <source>
        <dbReference type="ARBA" id="ARBA00023163"/>
    </source>
</evidence>
<evidence type="ECO:0000256" key="8">
    <source>
        <dbReference type="ARBA" id="ARBA00023242"/>
    </source>
</evidence>
<feature type="domain" description="C2H2-type" evidence="10">
    <location>
        <begin position="223"/>
        <end position="251"/>
    </location>
</feature>
<dbReference type="SMART" id="SM00355">
    <property type="entry name" value="ZnF_C2H2"/>
    <property type="match status" value="14"/>
</dbReference>
<feature type="domain" description="C2H2-type" evidence="10">
    <location>
        <begin position="313"/>
        <end position="341"/>
    </location>
</feature>
<evidence type="ECO:0000256" key="3">
    <source>
        <dbReference type="ARBA" id="ARBA00022737"/>
    </source>
</evidence>
<feature type="domain" description="C2H2-type" evidence="10">
    <location>
        <begin position="58"/>
        <end position="85"/>
    </location>
</feature>
<keyword evidence="12" id="KW-1185">Reference proteome</keyword>
<dbReference type="FunFam" id="3.30.160.60:FF:002343">
    <property type="entry name" value="Zinc finger protein 33A"/>
    <property type="match status" value="1"/>
</dbReference>
<evidence type="ECO:0000313" key="11">
    <source>
        <dbReference type="EMBL" id="ODM87422.1"/>
    </source>
</evidence>